<dbReference type="GO" id="GO:0042147">
    <property type="term" value="P:retrograde transport, endosome to Golgi"/>
    <property type="evidence" value="ECO:0007669"/>
    <property type="project" value="TreeGrafter"/>
</dbReference>
<reference evidence="5" key="1">
    <citation type="submission" date="2020-03" db="EMBL/GenBank/DDBJ databases">
        <title>Studies in the Genomics of Life Span.</title>
        <authorList>
            <person name="Glass D."/>
        </authorList>
    </citation>
    <scope>NUCLEOTIDE SEQUENCE</scope>
    <source>
        <strain evidence="5">LTLLF</strain>
        <tissue evidence="5">Muscle</tissue>
    </source>
</reference>
<dbReference type="GO" id="GO:0051015">
    <property type="term" value="F:actin filament binding"/>
    <property type="evidence" value="ECO:0007669"/>
    <property type="project" value="TreeGrafter"/>
</dbReference>
<feature type="region of interest" description="Disordered" evidence="2">
    <location>
        <begin position="170"/>
        <end position="226"/>
    </location>
</feature>
<dbReference type="PANTHER" id="PTHR21669:SF2">
    <property type="entry name" value="CAPZ-INTERACTING PROTEIN"/>
    <property type="match status" value="1"/>
</dbReference>
<feature type="compositionally biased region" description="Polar residues" evidence="2">
    <location>
        <begin position="348"/>
        <end position="364"/>
    </location>
</feature>
<evidence type="ECO:0000256" key="1">
    <source>
        <dbReference type="ARBA" id="ARBA00022553"/>
    </source>
</evidence>
<feature type="compositionally biased region" description="Polar residues" evidence="2">
    <location>
        <begin position="514"/>
        <end position="532"/>
    </location>
</feature>
<feature type="chain" id="PRO_5035307944" evidence="3">
    <location>
        <begin position="31"/>
        <end position="616"/>
    </location>
</feature>
<dbReference type="PANTHER" id="PTHR21669">
    <property type="entry name" value="CAPZ-INTERACTING PROTEIN AND RELATED PROTEINS"/>
    <property type="match status" value="1"/>
</dbReference>
<dbReference type="GO" id="GO:0036010">
    <property type="term" value="P:protein localization to endosome"/>
    <property type="evidence" value="ECO:0007669"/>
    <property type="project" value="TreeGrafter"/>
</dbReference>
<feature type="region of interest" description="Disordered" evidence="2">
    <location>
        <begin position="241"/>
        <end position="532"/>
    </location>
</feature>
<dbReference type="GO" id="GO:0071203">
    <property type="term" value="C:WASH complex"/>
    <property type="evidence" value="ECO:0007669"/>
    <property type="project" value="TreeGrafter"/>
</dbReference>
<feature type="domain" description="FAM21/CAPZIP" evidence="4">
    <location>
        <begin position="219"/>
        <end position="320"/>
    </location>
</feature>
<evidence type="ECO:0000313" key="5">
    <source>
        <dbReference type="EMBL" id="KAH0501956.1"/>
    </source>
</evidence>
<dbReference type="GO" id="GO:0005769">
    <property type="term" value="C:early endosome"/>
    <property type="evidence" value="ECO:0007669"/>
    <property type="project" value="TreeGrafter"/>
</dbReference>
<accession>A0A8J6FXN2</accession>
<name>A0A8J6FXN2_MICOH</name>
<dbReference type="GO" id="GO:1905394">
    <property type="term" value="F:retromer complex binding"/>
    <property type="evidence" value="ECO:0007669"/>
    <property type="project" value="TreeGrafter"/>
</dbReference>
<feature type="region of interest" description="Disordered" evidence="2">
    <location>
        <begin position="81"/>
        <end position="128"/>
    </location>
</feature>
<evidence type="ECO:0000256" key="3">
    <source>
        <dbReference type="SAM" id="SignalP"/>
    </source>
</evidence>
<proteinExistence type="predicted"/>
<sequence>MGPKEPRRLQLVTVFLELILVAQLFGALDGERFYSIPSRKPRFLSPSLPSCGWQLSGAGLLVTPRGPLKVQALVCSNESGCGAPDRGSPAAERSQARAAAHSPRARCSPESGPGWERRGQRGIVSSCRSERAYPPPEVYLEDMEERSAETNSNVDSSAQPSVAQLAGRFREQAAVARETPASKPTRRKPPCSLPLFPPKVELGQNGEEKSPSNTSHPPKIKVKSSPLIEKLQANLAFDPAALLPGASPKSPGLKAMVSPFHSPPSTPSSPGIRSQPEAEEVPVSFDQPPEGAHLPSYNKVRTRGSIKRRPPSRRFRRSQSDCGDLGDYRAVEPSQENGARVENGNDVFPSNSKAPGSPPSNQESMGDGVEGTLGATEKPPRRSLCNSTEKPEECTGTPEEANAGEKAGQNPDTASQAGLEVPEPPQTCNTEAEKGCESQLEGTEAGEHTDAGTATERTASEESLADEEEGFGQKSPAAKTPEEGAVREKAPQSPEQKERPPLEPGCSPGVDNTPAENSNEIQNTQEAPTVGNSDGTYRIMLEMPPLSHVLFLPVCWRSAECRSFFPVYRMASPSRIHECDEELAVLVMKPLEASPWKQQCQSQRLQRMKPRQKRNH</sequence>
<feature type="compositionally biased region" description="Basic residues" evidence="2">
    <location>
        <begin position="300"/>
        <end position="317"/>
    </location>
</feature>
<dbReference type="GO" id="GO:0005829">
    <property type="term" value="C:cytosol"/>
    <property type="evidence" value="ECO:0007669"/>
    <property type="project" value="GOC"/>
</dbReference>
<feature type="compositionally biased region" description="Basic and acidic residues" evidence="2">
    <location>
        <begin position="480"/>
        <end position="501"/>
    </location>
</feature>
<evidence type="ECO:0000259" key="4">
    <source>
        <dbReference type="Pfam" id="PF15255"/>
    </source>
</evidence>
<dbReference type="GO" id="GO:1901981">
    <property type="term" value="F:phosphatidylinositol phosphate binding"/>
    <property type="evidence" value="ECO:0007669"/>
    <property type="project" value="TreeGrafter"/>
</dbReference>
<feature type="compositionally biased region" description="Low complexity" evidence="2">
    <location>
        <begin position="90"/>
        <end position="100"/>
    </location>
</feature>
<keyword evidence="1" id="KW-0597">Phosphoprotein</keyword>
<organism evidence="5 6">
    <name type="scientific">Microtus ochrogaster</name>
    <name type="common">Prairie vole</name>
    <dbReference type="NCBI Taxonomy" id="79684"/>
    <lineage>
        <taxon>Eukaryota</taxon>
        <taxon>Metazoa</taxon>
        <taxon>Chordata</taxon>
        <taxon>Craniata</taxon>
        <taxon>Vertebrata</taxon>
        <taxon>Euteleostomi</taxon>
        <taxon>Mammalia</taxon>
        <taxon>Eutheria</taxon>
        <taxon>Euarchontoglires</taxon>
        <taxon>Glires</taxon>
        <taxon>Rodentia</taxon>
        <taxon>Myomorpha</taxon>
        <taxon>Muroidea</taxon>
        <taxon>Cricetidae</taxon>
        <taxon>Arvicolinae</taxon>
        <taxon>Microtus</taxon>
    </lineage>
</organism>
<dbReference type="GO" id="GO:0003009">
    <property type="term" value="P:skeletal muscle contraction"/>
    <property type="evidence" value="ECO:0007669"/>
    <property type="project" value="TreeGrafter"/>
</dbReference>
<evidence type="ECO:0000313" key="6">
    <source>
        <dbReference type="Proteomes" id="UP000710432"/>
    </source>
</evidence>
<dbReference type="Proteomes" id="UP000710432">
    <property type="component" value="Unassembled WGS sequence"/>
</dbReference>
<dbReference type="Pfam" id="PF15255">
    <property type="entry name" value="CAP-ZIP_m"/>
    <property type="match status" value="1"/>
</dbReference>
<gene>
    <name evidence="5" type="ORF">LTLLF_194040</name>
</gene>
<evidence type="ECO:0000256" key="2">
    <source>
        <dbReference type="SAM" id="MobiDB-lite"/>
    </source>
</evidence>
<comment type="caution">
    <text evidence="5">The sequence shown here is derived from an EMBL/GenBank/DDBJ whole genome shotgun (WGS) entry which is preliminary data.</text>
</comment>
<dbReference type="EMBL" id="JAATJU010026293">
    <property type="protein sequence ID" value="KAH0501956.1"/>
    <property type="molecule type" value="Genomic_DNA"/>
</dbReference>
<dbReference type="AlphaFoldDB" id="A0A8J6FXN2"/>
<dbReference type="InterPro" id="IPR029341">
    <property type="entry name" value="FAM21/CAPZIP"/>
</dbReference>
<protein>
    <submittedName>
        <fullName evidence="5">CapZ-interacting protein</fullName>
    </submittedName>
</protein>
<keyword evidence="3" id="KW-0732">Signal</keyword>
<feature type="signal peptide" evidence="3">
    <location>
        <begin position="1"/>
        <end position="30"/>
    </location>
</feature>